<dbReference type="InterPro" id="IPR010994">
    <property type="entry name" value="RuvA_2-like"/>
</dbReference>
<evidence type="ECO:0000256" key="5">
    <source>
        <dbReference type="ARBA" id="ARBA00022801"/>
    </source>
</evidence>
<evidence type="ECO:0000256" key="2">
    <source>
        <dbReference type="ARBA" id="ARBA00005336"/>
    </source>
</evidence>
<dbReference type="Proteomes" id="UP000243579">
    <property type="component" value="Unassembled WGS sequence"/>
</dbReference>
<dbReference type="Pfam" id="PF03372">
    <property type="entry name" value="Exo_endo_phos"/>
    <property type="match status" value="1"/>
</dbReference>
<evidence type="ECO:0000256" key="3">
    <source>
        <dbReference type="ARBA" id="ARBA00012744"/>
    </source>
</evidence>
<dbReference type="PANTHER" id="PTHR30620">
    <property type="entry name" value="PERIPLASMIC BETA-GLUCOSIDASE-RELATED"/>
    <property type="match status" value="1"/>
</dbReference>
<dbReference type="SMART" id="SM00278">
    <property type="entry name" value="HhH1"/>
    <property type="match status" value="2"/>
</dbReference>
<dbReference type="Gene3D" id="1.10.150.320">
    <property type="entry name" value="Photosystem II 12 kDa extrinsic protein"/>
    <property type="match status" value="1"/>
</dbReference>
<evidence type="ECO:0000259" key="7">
    <source>
        <dbReference type="SMART" id="SM00278"/>
    </source>
</evidence>
<dbReference type="InterPro" id="IPR036691">
    <property type="entry name" value="Endo/exonu/phosph_ase_sf"/>
</dbReference>
<dbReference type="InterPro" id="IPR017853">
    <property type="entry name" value="GH"/>
</dbReference>
<dbReference type="GO" id="GO:0006281">
    <property type="term" value="P:DNA repair"/>
    <property type="evidence" value="ECO:0007669"/>
    <property type="project" value="InterPro"/>
</dbReference>
<dbReference type="EMBL" id="JNBR01000502">
    <property type="protein sequence ID" value="OQR91778.1"/>
    <property type="molecule type" value="Genomic_DNA"/>
</dbReference>
<dbReference type="GO" id="GO:0008422">
    <property type="term" value="F:beta-glucosidase activity"/>
    <property type="evidence" value="ECO:0007669"/>
    <property type="project" value="UniProtKB-EC"/>
</dbReference>
<dbReference type="AlphaFoldDB" id="A0A1V9Z184"/>
<dbReference type="OrthoDB" id="65399at2759"/>
<keyword evidence="5 8" id="KW-0378">Hydrolase</keyword>
<feature type="domain" description="Helix-hairpin-helix DNA-binding motif class 1" evidence="7">
    <location>
        <begin position="60"/>
        <end position="79"/>
    </location>
</feature>
<evidence type="ECO:0000256" key="4">
    <source>
        <dbReference type="ARBA" id="ARBA00022729"/>
    </source>
</evidence>
<dbReference type="Gene3D" id="3.40.50.1700">
    <property type="entry name" value="Glycoside hydrolase family 3 C-terminal domain"/>
    <property type="match status" value="1"/>
</dbReference>
<keyword evidence="4" id="KW-0732">Signal</keyword>
<dbReference type="Gene3D" id="3.20.20.300">
    <property type="entry name" value="Glycoside hydrolase, family 3, N-terminal domain"/>
    <property type="match status" value="1"/>
</dbReference>
<dbReference type="PRINTS" id="PR00133">
    <property type="entry name" value="GLHYDRLASE3"/>
</dbReference>
<comment type="caution">
    <text evidence="8">The sequence shown here is derived from an EMBL/GenBank/DDBJ whole genome shotgun (WGS) entry which is preliminary data.</text>
</comment>
<dbReference type="GO" id="GO:0009251">
    <property type="term" value="P:glucan catabolic process"/>
    <property type="evidence" value="ECO:0007669"/>
    <property type="project" value="TreeGrafter"/>
</dbReference>
<evidence type="ECO:0000313" key="9">
    <source>
        <dbReference type="Proteomes" id="UP000243579"/>
    </source>
</evidence>
<dbReference type="SUPFAM" id="SSF52279">
    <property type="entry name" value="Beta-D-glucan exohydrolase, C-terminal domain"/>
    <property type="match status" value="1"/>
</dbReference>
<dbReference type="FunFam" id="3.20.20.300:FF:000007">
    <property type="entry name" value="Lysosomal beta glucosidase"/>
    <property type="match status" value="1"/>
</dbReference>
<feature type="non-terminal residue" evidence="8">
    <location>
        <position position="921"/>
    </location>
</feature>
<dbReference type="Pfam" id="PF12836">
    <property type="entry name" value="HHH_3"/>
    <property type="match status" value="1"/>
</dbReference>
<dbReference type="GO" id="GO:0003677">
    <property type="term" value="F:DNA binding"/>
    <property type="evidence" value="ECO:0007669"/>
    <property type="project" value="InterPro"/>
</dbReference>
<evidence type="ECO:0000313" key="8">
    <source>
        <dbReference type="EMBL" id="OQR91778.1"/>
    </source>
</evidence>
<evidence type="ECO:0000256" key="1">
    <source>
        <dbReference type="ARBA" id="ARBA00000448"/>
    </source>
</evidence>
<dbReference type="InterPro" id="IPR036962">
    <property type="entry name" value="Glyco_hydro_3_N_sf"/>
</dbReference>
<dbReference type="Pfam" id="PF01915">
    <property type="entry name" value="Glyco_hydro_3_C"/>
    <property type="match status" value="1"/>
</dbReference>
<dbReference type="SUPFAM" id="SSF51445">
    <property type="entry name" value="(Trans)glycosidases"/>
    <property type="match status" value="1"/>
</dbReference>
<dbReference type="SUPFAM" id="SSF47781">
    <property type="entry name" value="RuvA domain 2-like"/>
    <property type="match status" value="1"/>
</dbReference>
<dbReference type="EC" id="3.2.1.21" evidence="3"/>
<keyword evidence="9" id="KW-1185">Reference proteome</keyword>
<keyword evidence="6" id="KW-0326">Glycosidase</keyword>
<accession>A0A1V9Z184</accession>
<organism evidence="8 9">
    <name type="scientific">Achlya hypogyna</name>
    <name type="common">Oomycete</name>
    <name type="synonym">Protoachlya hypogyna</name>
    <dbReference type="NCBI Taxonomy" id="1202772"/>
    <lineage>
        <taxon>Eukaryota</taxon>
        <taxon>Sar</taxon>
        <taxon>Stramenopiles</taxon>
        <taxon>Oomycota</taxon>
        <taxon>Saprolegniomycetes</taxon>
        <taxon>Saprolegniales</taxon>
        <taxon>Achlyaceae</taxon>
        <taxon>Achlya</taxon>
    </lineage>
</organism>
<dbReference type="Pfam" id="PF00933">
    <property type="entry name" value="Glyco_hydro_3"/>
    <property type="match status" value="1"/>
</dbReference>
<dbReference type="InterPro" id="IPR036881">
    <property type="entry name" value="Glyco_hydro_3_C_sf"/>
</dbReference>
<gene>
    <name evidence="8" type="ORF">ACHHYP_04391</name>
</gene>
<protein>
    <recommendedName>
        <fullName evidence="3">beta-glucosidase</fullName>
        <ecNumber evidence="3">3.2.1.21</ecNumber>
    </recommendedName>
</protein>
<dbReference type="InterPro" id="IPR051915">
    <property type="entry name" value="Cellulose_Degrad_GH3"/>
</dbReference>
<dbReference type="InterPro" id="IPR003583">
    <property type="entry name" value="Hlx-hairpin-Hlx_DNA-bd_motif"/>
</dbReference>
<dbReference type="PANTHER" id="PTHR30620:SF16">
    <property type="entry name" value="LYSOSOMAL BETA GLUCOSIDASE"/>
    <property type="match status" value="1"/>
</dbReference>
<feature type="domain" description="Helix-hairpin-helix DNA-binding motif class 1" evidence="7">
    <location>
        <begin position="86"/>
        <end position="105"/>
    </location>
</feature>
<evidence type="ECO:0000256" key="6">
    <source>
        <dbReference type="ARBA" id="ARBA00023295"/>
    </source>
</evidence>
<name>A0A1V9Z184_ACHHY</name>
<comment type="similarity">
    <text evidence="2">Belongs to the glycosyl hydrolase 3 family.</text>
</comment>
<dbReference type="InterPro" id="IPR001764">
    <property type="entry name" value="Glyco_hydro_3_N"/>
</dbReference>
<dbReference type="SUPFAM" id="SSF56219">
    <property type="entry name" value="DNase I-like"/>
    <property type="match status" value="1"/>
</dbReference>
<dbReference type="InterPro" id="IPR002772">
    <property type="entry name" value="Glyco_hydro_3_C"/>
</dbReference>
<dbReference type="STRING" id="1202772.A0A1V9Z184"/>
<comment type="catalytic activity">
    <reaction evidence="1">
        <text>Hydrolysis of terminal, non-reducing beta-D-glucosyl residues with release of beta-D-glucose.</text>
        <dbReference type="EC" id="3.2.1.21"/>
    </reaction>
</comment>
<dbReference type="InterPro" id="IPR005135">
    <property type="entry name" value="Endo/exonuclease/phosphatase"/>
</dbReference>
<reference evidence="8 9" key="1">
    <citation type="journal article" date="2014" name="Genome Biol. Evol.">
        <title>The secreted proteins of Achlya hypogyna and Thraustotheca clavata identify the ancestral oomycete secretome and reveal gene acquisitions by horizontal gene transfer.</title>
        <authorList>
            <person name="Misner I."/>
            <person name="Blouin N."/>
            <person name="Leonard G."/>
            <person name="Richards T.A."/>
            <person name="Lane C.E."/>
        </authorList>
    </citation>
    <scope>NUCLEOTIDE SEQUENCE [LARGE SCALE GENOMIC DNA]</scope>
    <source>
        <strain evidence="8 9">ATCC 48635</strain>
    </source>
</reference>
<dbReference type="Gene3D" id="3.60.10.10">
    <property type="entry name" value="Endonuclease/exonuclease/phosphatase"/>
    <property type="match status" value="1"/>
</dbReference>
<proteinExistence type="inferred from homology"/>
<sequence length="921" mass="98870">MGAVHSRVALPQPIVDAPKGTAASEVSLEEHLEPVAEASSTVRPPCANTALVDLNTADSNELASLPGIGPVLSQRIVTHRPYASAEELLSVPGVGQRKFALLHRYLAPIAPESIATEYGPYHRSSLSSADGAPTFVVATWNIRNISRKKATAALEKLIEIMEAYDLIALQEIRDVLVLKRLKHLMRGWDFIASSGVGPASSHHKEHFAYFYRKAKWTRPIPVAVDETLAAGITRRPFVVRAQTHCGQCTVVLINVHVVFGRQAGPRRKEIDAIHAVTAAVDEDAPVVLLGDFNLAPFDVGLAAHGWEPLVRAPSATTVFGNLFDNIWLRRGASSSPFCRVDSGVDRIDHRYFPESASGVKATALAARRQCSAELSDHCPVYMALYLTPALATPANEHKLGHRLARFRCRCAWLQFESTAMKVIGLAVLAAVGVAEDWDAQAEAIVAKMTPAQWIGQMAQVNIGFILDGNNKLSTDAVTQCAKAGVGSFLNGVMSAPQWRSMITQIQQIYAANGAPPVLFGLDSVHGANYVNGAVLSPQQINKGASFNPTLVQQSAYITARDSAAGGLNWVFSPGVDVTTHKRWSRVYESFGEDPYLSSVLGQAAVTGIQSMPGVAATLKHFIGYGATSSGDDRGPAYLSDYEVLNYHAPPFIAAVAAGALSIMSSYVSNNGVPMVANTPLTVNLLRNDMGFNGVLVTDWEDIYNLNNVHHIVSNNQDAVGLSMAKSSVDMSMIPYDLSFIGFAQNLLNSGKTPASRFRESAKRIIKLKLKLGLFSTPVPGASAVSLVGSETDRQAALEMARESIVLLKNKNSALPLKSQPRIFLTGPSMDDVGLLCGGWTQQWQGVMGNDKFPGYQSIKGALLNMYSDKSKITSMRGIDINGVATDPLATAKAMAQAAEYTIVVVGEAPYAEMVGNIPDAT</sequence>